<reference evidence="3 4" key="1">
    <citation type="submission" date="2023-03" db="EMBL/GenBank/DDBJ databases">
        <title>Mating type loci evolution in Malassezia.</title>
        <authorList>
            <person name="Coelho M.A."/>
        </authorList>
    </citation>
    <scope>NUCLEOTIDE SEQUENCE [LARGE SCALE GENOMIC DNA]</scope>
    <source>
        <strain evidence="3 4">CBS 9725</strain>
    </source>
</reference>
<sequence>MARDRAFPLFDHDRPVTATSNNGSSSEAVAMTQTNSSGNTQSSLETLLSKSYSLSSSGVSASMESSSGQQISEPDSFSAARSLYNIPDADPRSYSKNSDRGDSDASSLSSMTADDQASLSNSASVSLPSQYNPFPTKSIPSTIDVQRREVAADTSIMATSNLQFSIGFLGSCFTDVKGSRQCTSSQLHPHYNFSGISTLQGLEIDASGLPTTLHAEPILILLCVLALVLCSVVHARRVHRVATKDTCTLPTRRQLVALRITTYVQDVASVVLFLVTVYLRIQISHANDAFNNANGQRTLSNAQLSSTGKLATPLVLNANSGTAFSCICVAAAALFILARWERRQLRREDPLDNDKLSSDHTPGRWSRFLREPMNTTMQRPSEPVTISAPLPIYTPDHVPNKHEAWMTTQGRRIRAFPVEP</sequence>
<feature type="compositionally biased region" description="Basic and acidic residues" evidence="1">
    <location>
        <begin position="89"/>
        <end position="103"/>
    </location>
</feature>
<accession>A0AAJ5YTX2</accession>
<feature type="compositionally biased region" description="Low complexity" evidence="1">
    <location>
        <begin position="32"/>
        <end position="44"/>
    </location>
</feature>
<protein>
    <submittedName>
        <fullName evidence="3">Uncharacterized protein</fullName>
    </submittedName>
</protein>
<keyword evidence="2" id="KW-0812">Transmembrane</keyword>
<keyword evidence="4" id="KW-1185">Reference proteome</keyword>
<evidence type="ECO:0000313" key="4">
    <source>
        <dbReference type="Proteomes" id="UP001219567"/>
    </source>
</evidence>
<dbReference type="Proteomes" id="UP001219567">
    <property type="component" value="Chromosome 4"/>
</dbReference>
<organism evidence="3 4">
    <name type="scientific">Malassezia yamatoensis</name>
    <dbReference type="NCBI Taxonomy" id="253288"/>
    <lineage>
        <taxon>Eukaryota</taxon>
        <taxon>Fungi</taxon>
        <taxon>Dikarya</taxon>
        <taxon>Basidiomycota</taxon>
        <taxon>Ustilaginomycotina</taxon>
        <taxon>Malasseziomycetes</taxon>
        <taxon>Malasseziales</taxon>
        <taxon>Malasseziaceae</taxon>
        <taxon>Malassezia</taxon>
    </lineage>
</organism>
<evidence type="ECO:0000313" key="3">
    <source>
        <dbReference type="EMBL" id="WFD00310.1"/>
    </source>
</evidence>
<dbReference type="AlphaFoldDB" id="A0AAJ5YTX2"/>
<gene>
    <name evidence="3" type="ORF">MYAM1_003058</name>
</gene>
<feature type="compositionally biased region" description="Polar residues" evidence="1">
    <location>
        <begin position="104"/>
        <end position="115"/>
    </location>
</feature>
<feature type="transmembrane region" description="Helical" evidence="2">
    <location>
        <begin position="314"/>
        <end position="337"/>
    </location>
</feature>
<proteinExistence type="predicted"/>
<evidence type="ECO:0000256" key="2">
    <source>
        <dbReference type="SAM" id="Phobius"/>
    </source>
</evidence>
<name>A0AAJ5YTX2_9BASI</name>
<keyword evidence="2" id="KW-0472">Membrane</keyword>
<feature type="region of interest" description="Disordered" evidence="1">
    <location>
        <begin position="1"/>
        <end position="44"/>
    </location>
</feature>
<feature type="transmembrane region" description="Helical" evidence="2">
    <location>
        <begin position="218"/>
        <end position="235"/>
    </location>
</feature>
<feature type="compositionally biased region" description="Basic and acidic residues" evidence="1">
    <location>
        <begin position="1"/>
        <end position="15"/>
    </location>
</feature>
<evidence type="ECO:0000256" key="1">
    <source>
        <dbReference type="SAM" id="MobiDB-lite"/>
    </source>
</evidence>
<feature type="compositionally biased region" description="Polar residues" evidence="1">
    <location>
        <begin position="17"/>
        <end position="27"/>
    </location>
</feature>
<feature type="region of interest" description="Disordered" evidence="1">
    <location>
        <begin position="88"/>
        <end position="125"/>
    </location>
</feature>
<keyword evidence="2" id="KW-1133">Transmembrane helix</keyword>
<feature type="transmembrane region" description="Helical" evidence="2">
    <location>
        <begin position="256"/>
        <end position="281"/>
    </location>
</feature>
<dbReference type="EMBL" id="CP119946">
    <property type="protein sequence ID" value="WFD00310.1"/>
    <property type="molecule type" value="Genomic_DNA"/>
</dbReference>